<reference evidence="1 2" key="2">
    <citation type="submission" date="2014-09" db="EMBL/GenBank/DDBJ databases">
        <authorList>
            <consortium name="NBRP consortium"/>
            <person name="Sawabe T."/>
            <person name="Meirelles P."/>
            <person name="Nakanishi M."/>
            <person name="Sayaka M."/>
            <person name="Hattori M."/>
            <person name="Ohkuma M."/>
        </authorList>
    </citation>
    <scope>NUCLEOTIDE SEQUENCE [LARGE SCALE GENOMIC DNA]</scope>
    <source>
        <strain evidence="2">JCM19235</strain>
    </source>
</reference>
<name>A0A090SMA8_9VIBR</name>
<dbReference type="EMBL" id="BBMR01000006">
    <property type="protein sequence ID" value="GAL20492.1"/>
    <property type="molecule type" value="Genomic_DNA"/>
</dbReference>
<dbReference type="STRING" id="990268.JCM19235_3494"/>
<evidence type="ECO:0000313" key="2">
    <source>
        <dbReference type="Proteomes" id="UP000029228"/>
    </source>
</evidence>
<proteinExistence type="predicted"/>
<comment type="caution">
    <text evidence="1">The sequence shown here is derived from an EMBL/GenBank/DDBJ whole genome shotgun (WGS) entry which is preliminary data.</text>
</comment>
<organism evidence="1 2">
    <name type="scientific">Vibrio maritimus</name>
    <dbReference type="NCBI Taxonomy" id="990268"/>
    <lineage>
        <taxon>Bacteria</taxon>
        <taxon>Pseudomonadati</taxon>
        <taxon>Pseudomonadota</taxon>
        <taxon>Gammaproteobacteria</taxon>
        <taxon>Vibrionales</taxon>
        <taxon>Vibrionaceae</taxon>
        <taxon>Vibrio</taxon>
    </lineage>
</organism>
<evidence type="ECO:0000313" key="1">
    <source>
        <dbReference type="EMBL" id="GAL20492.1"/>
    </source>
</evidence>
<reference evidence="1 2" key="1">
    <citation type="submission" date="2014-09" db="EMBL/GenBank/DDBJ databases">
        <title>Vibrio maritimus JCM 19235. (C45) whole genome shotgun sequence.</title>
        <authorList>
            <person name="Sawabe T."/>
            <person name="Meirelles P."/>
            <person name="Nakanishi M."/>
            <person name="Sayaka M."/>
            <person name="Hattori M."/>
            <person name="Ohkuma M."/>
        </authorList>
    </citation>
    <scope>NUCLEOTIDE SEQUENCE [LARGE SCALE GENOMIC DNA]</scope>
    <source>
        <strain evidence="2">JCM19235</strain>
    </source>
</reference>
<dbReference type="AlphaFoldDB" id="A0A090SMA8"/>
<sequence length="53" mass="5803">MSLAAWRAATILNSVSDEVIYNNTSSSNIMDWDLQSHSSPKIVPKNNPLDIAS</sequence>
<dbReference type="Proteomes" id="UP000029228">
    <property type="component" value="Unassembled WGS sequence"/>
</dbReference>
<accession>A0A090SMA8</accession>
<gene>
    <name evidence="1" type="ORF">JCM19235_3494</name>
</gene>
<protein>
    <submittedName>
        <fullName evidence="1">Uncharacterized protein</fullName>
    </submittedName>
</protein>
<keyword evidence="2" id="KW-1185">Reference proteome</keyword>